<reference evidence="2" key="1">
    <citation type="submission" date="2013-11" db="EMBL/GenBank/DDBJ databases">
        <title>The Genome Sequence of Phytophthora parasitica CHvinca01.</title>
        <authorList>
            <consortium name="The Broad Institute Genomics Platform"/>
            <person name="Russ C."/>
            <person name="Tyler B."/>
            <person name="Panabieres F."/>
            <person name="Shan W."/>
            <person name="Tripathy S."/>
            <person name="Grunwald N."/>
            <person name="Machado M."/>
            <person name="Johnson C.S."/>
            <person name="Arredondo F."/>
            <person name="Hong C."/>
            <person name="Coffey M."/>
            <person name="Young S.K."/>
            <person name="Zeng Q."/>
            <person name="Gargeya S."/>
            <person name="Fitzgerald M."/>
            <person name="Abouelleil A."/>
            <person name="Alvarado L."/>
            <person name="Chapman S.B."/>
            <person name="Gainer-Dewar J."/>
            <person name="Goldberg J."/>
            <person name="Griggs A."/>
            <person name="Gujja S."/>
            <person name="Hansen M."/>
            <person name="Howarth C."/>
            <person name="Imamovic A."/>
            <person name="Ireland A."/>
            <person name="Larimer J."/>
            <person name="McCowan C."/>
            <person name="Murphy C."/>
            <person name="Pearson M."/>
            <person name="Poon T.W."/>
            <person name="Priest M."/>
            <person name="Roberts A."/>
            <person name="Saif S."/>
            <person name="Shea T."/>
            <person name="Sykes S."/>
            <person name="Wortman J."/>
            <person name="Nusbaum C."/>
            <person name="Birren B."/>
        </authorList>
    </citation>
    <scope>NUCLEOTIDE SEQUENCE [LARGE SCALE GENOMIC DNA]</scope>
    <source>
        <strain evidence="2">CHvinca01</strain>
    </source>
</reference>
<dbReference type="EMBL" id="KI678246">
    <property type="protein sequence ID" value="ETL99734.1"/>
    <property type="molecule type" value="Genomic_DNA"/>
</dbReference>
<sequence length="58" mass="6232">SEEGGNEQVGRRCERVQCADWQDDKRAVAGKGGRREDVSGAAGRPRTSGTDRSIVKAD</sequence>
<feature type="region of interest" description="Disordered" evidence="1">
    <location>
        <begin position="24"/>
        <end position="58"/>
    </location>
</feature>
<feature type="non-terminal residue" evidence="2">
    <location>
        <position position="1"/>
    </location>
</feature>
<organism evidence="2">
    <name type="scientific">Phytophthora nicotianae</name>
    <name type="common">Potato buckeye rot agent</name>
    <name type="synonym">Phytophthora parasitica</name>
    <dbReference type="NCBI Taxonomy" id="4792"/>
    <lineage>
        <taxon>Eukaryota</taxon>
        <taxon>Sar</taxon>
        <taxon>Stramenopiles</taxon>
        <taxon>Oomycota</taxon>
        <taxon>Peronosporomycetes</taxon>
        <taxon>Peronosporales</taxon>
        <taxon>Peronosporaceae</taxon>
        <taxon>Phytophthora</taxon>
    </lineage>
</organism>
<evidence type="ECO:0000256" key="1">
    <source>
        <dbReference type="SAM" id="MobiDB-lite"/>
    </source>
</evidence>
<name>W2LST2_PHYNI</name>
<gene>
    <name evidence="2" type="ORF">L917_03452</name>
</gene>
<dbReference type="AlphaFoldDB" id="W2LST2"/>
<dbReference type="Proteomes" id="UP000054423">
    <property type="component" value="Unassembled WGS sequence"/>
</dbReference>
<feature type="compositionally biased region" description="Basic and acidic residues" evidence="1">
    <location>
        <begin position="24"/>
        <end position="38"/>
    </location>
</feature>
<accession>W2LST2</accession>
<evidence type="ECO:0000313" key="2">
    <source>
        <dbReference type="EMBL" id="ETL99734.1"/>
    </source>
</evidence>
<protein>
    <submittedName>
        <fullName evidence="2">Uncharacterized protein</fullName>
    </submittedName>
</protein>
<proteinExistence type="predicted"/>